<feature type="disulfide bond" evidence="4">
    <location>
        <begin position="201"/>
        <end position="211"/>
    </location>
</feature>
<dbReference type="AlphaFoldDB" id="A0A9Q1BX02"/>
<dbReference type="PROSITE" id="PS00420">
    <property type="entry name" value="SRCR_1"/>
    <property type="match status" value="1"/>
</dbReference>
<dbReference type="FunFam" id="3.10.250.10:FF:000009">
    <property type="entry name" value="WC1"/>
    <property type="match status" value="1"/>
</dbReference>
<evidence type="ECO:0000313" key="7">
    <source>
        <dbReference type="EMBL" id="KAJ8034421.1"/>
    </source>
</evidence>
<feature type="compositionally biased region" description="Polar residues" evidence="5">
    <location>
        <begin position="327"/>
        <end position="339"/>
    </location>
</feature>
<evidence type="ECO:0000256" key="1">
    <source>
        <dbReference type="ARBA" id="ARBA00022729"/>
    </source>
</evidence>
<feature type="disulfide bond" evidence="4">
    <location>
        <begin position="157"/>
        <end position="221"/>
    </location>
</feature>
<feature type="compositionally biased region" description="Gly residues" evidence="5">
    <location>
        <begin position="302"/>
        <end position="320"/>
    </location>
</feature>
<dbReference type="GO" id="GO:0016020">
    <property type="term" value="C:membrane"/>
    <property type="evidence" value="ECO:0007669"/>
    <property type="project" value="InterPro"/>
</dbReference>
<dbReference type="SMART" id="SM00202">
    <property type="entry name" value="SR"/>
    <property type="match status" value="2"/>
</dbReference>
<dbReference type="InterPro" id="IPR036772">
    <property type="entry name" value="SRCR-like_dom_sf"/>
</dbReference>
<feature type="disulfide bond" evidence="4">
    <location>
        <begin position="170"/>
        <end position="231"/>
    </location>
</feature>
<dbReference type="InterPro" id="IPR001190">
    <property type="entry name" value="SRCR"/>
</dbReference>
<dbReference type="Proteomes" id="UP001152320">
    <property type="component" value="Chromosome 10"/>
</dbReference>
<evidence type="ECO:0000256" key="2">
    <source>
        <dbReference type="ARBA" id="ARBA00023157"/>
    </source>
</evidence>
<keyword evidence="1" id="KW-0732">Signal</keyword>
<dbReference type="PANTHER" id="PTHR48071">
    <property type="entry name" value="SRCR DOMAIN-CONTAINING PROTEIN"/>
    <property type="match status" value="1"/>
</dbReference>
<evidence type="ECO:0000259" key="6">
    <source>
        <dbReference type="PROSITE" id="PS50287"/>
    </source>
</evidence>
<protein>
    <recommendedName>
        <fullName evidence="6">SRCR domain-containing protein</fullName>
    </recommendedName>
</protein>
<keyword evidence="8" id="KW-1185">Reference proteome</keyword>
<accession>A0A9Q1BX02</accession>
<dbReference type="Pfam" id="PF00530">
    <property type="entry name" value="SRCR"/>
    <property type="match status" value="2"/>
</dbReference>
<dbReference type="Gene3D" id="3.10.250.10">
    <property type="entry name" value="SRCR-like domain"/>
    <property type="match status" value="2"/>
</dbReference>
<keyword evidence="3" id="KW-0325">Glycoprotein</keyword>
<dbReference type="PANTHER" id="PTHR48071:SF18">
    <property type="entry name" value="DELETED IN MALIGNANT BRAIN TUMORS 1 PROTEIN-RELATED"/>
    <property type="match status" value="1"/>
</dbReference>
<sequence length="339" mass="35803">MKHACLQCDVICIRCIKNSYNCLSTGDGLQGILLAEGHSHSSGRVEIMYKGSLTTVCDVGWDLNDASVVCRQLGFSSAVNIYGGGTFGEGFGHIWTNVECSGNELSVSECSIGYSYSCSHFDDAGVLCKEDIRLVDGITNSSGRVEVFFNGEWGTVCNFGWDSVDADVVCRQLGYPAATETYKNTSIGEGSGFVWLTNVRCNGSESSLLECKHEKFGQRECTHEEDVGVLCKGNMMFCFSLQKVFLVLEKKFDDSFNGVWKIRTKKLKQKGPNYIFQHFIGGGGGWGGGGVGGGGGGGGGGWGGGGVGGGGGGGGGGWGGTEEKSWLSLQRSSVSYGQA</sequence>
<feature type="domain" description="SRCR" evidence="6">
    <location>
        <begin position="32"/>
        <end position="129"/>
    </location>
</feature>
<dbReference type="OrthoDB" id="536948at2759"/>
<reference evidence="7" key="1">
    <citation type="submission" date="2021-10" db="EMBL/GenBank/DDBJ databases">
        <title>Tropical sea cucumber genome reveals ecological adaptation and Cuvierian tubules defense mechanism.</title>
        <authorList>
            <person name="Chen T."/>
        </authorList>
    </citation>
    <scope>NUCLEOTIDE SEQUENCE</scope>
    <source>
        <strain evidence="7">Nanhai2018</strain>
        <tissue evidence="7">Muscle</tissue>
    </source>
</reference>
<dbReference type="FunFam" id="3.10.250.10:FF:000005">
    <property type="entry name" value="Neurotrypsin isoform A"/>
    <property type="match status" value="1"/>
</dbReference>
<feature type="region of interest" description="Disordered" evidence="5">
    <location>
        <begin position="302"/>
        <end position="339"/>
    </location>
</feature>
<comment type="caution">
    <text evidence="7">The sequence shown here is derived from an EMBL/GenBank/DDBJ whole genome shotgun (WGS) entry which is preliminary data.</text>
</comment>
<dbReference type="SUPFAM" id="SSF56487">
    <property type="entry name" value="SRCR-like"/>
    <property type="match status" value="2"/>
</dbReference>
<feature type="disulfide bond" evidence="4">
    <location>
        <begin position="100"/>
        <end position="110"/>
    </location>
</feature>
<organism evidence="7 8">
    <name type="scientific">Holothuria leucospilota</name>
    <name type="common">Black long sea cucumber</name>
    <name type="synonym">Mertensiothuria leucospilota</name>
    <dbReference type="NCBI Taxonomy" id="206669"/>
    <lineage>
        <taxon>Eukaryota</taxon>
        <taxon>Metazoa</taxon>
        <taxon>Echinodermata</taxon>
        <taxon>Eleutherozoa</taxon>
        <taxon>Echinozoa</taxon>
        <taxon>Holothuroidea</taxon>
        <taxon>Aspidochirotacea</taxon>
        <taxon>Aspidochirotida</taxon>
        <taxon>Holothuriidae</taxon>
        <taxon>Holothuria</taxon>
    </lineage>
</organism>
<name>A0A9Q1BX02_HOLLE</name>
<evidence type="ECO:0000256" key="3">
    <source>
        <dbReference type="ARBA" id="ARBA00023180"/>
    </source>
</evidence>
<gene>
    <name evidence="7" type="ORF">HOLleu_21253</name>
</gene>
<evidence type="ECO:0000256" key="5">
    <source>
        <dbReference type="SAM" id="MobiDB-lite"/>
    </source>
</evidence>
<proteinExistence type="predicted"/>
<dbReference type="PRINTS" id="PR00258">
    <property type="entry name" value="SPERACTRCPTR"/>
</dbReference>
<keyword evidence="2 4" id="KW-1015">Disulfide bond</keyword>
<feature type="domain" description="SRCR" evidence="6">
    <location>
        <begin position="132"/>
        <end position="232"/>
    </location>
</feature>
<comment type="caution">
    <text evidence="4">Lacks conserved residue(s) required for the propagation of feature annotation.</text>
</comment>
<evidence type="ECO:0000256" key="4">
    <source>
        <dbReference type="PROSITE-ProRule" id="PRU00196"/>
    </source>
</evidence>
<dbReference type="PROSITE" id="PS50287">
    <property type="entry name" value="SRCR_2"/>
    <property type="match status" value="2"/>
</dbReference>
<evidence type="ECO:0000313" key="8">
    <source>
        <dbReference type="Proteomes" id="UP001152320"/>
    </source>
</evidence>
<dbReference type="EMBL" id="JAIZAY010000010">
    <property type="protein sequence ID" value="KAJ8034421.1"/>
    <property type="molecule type" value="Genomic_DNA"/>
</dbReference>